<evidence type="ECO:0000256" key="1">
    <source>
        <dbReference type="SAM" id="MobiDB-lite"/>
    </source>
</evidence>
<organism evidence="4 5">
    <name type="scientific">Kribbella capetownensis</name>
    <dbReference type="NCBI Taxonomy" id="1572659"/>
    <lineage>
        <taxon>Bacteria</taxon>
        <taxon>Bacillati</taxon>
        <taxon>Actinomycetota</taxon>
        <taxon>Actinomycetes</taxon>
        <taxon>Propionibacteriales</taxon>
        <taxon>Kribbellaceae</taxon>
        <taxon>Kribbella</taxon>
    </lineage>
</organism>
<feature type="domain" description="Solute-binding protein family 5" evidence="3">
    <location>
        <begin position="111"/>
        <end position="497"/>
    </location>
</feature>
<evidence type="ECO:0000313" key="5">
    <source>
        <dbReference type="Proteomes" id="UP000293342"/>
    </source>
</evidence>
<dbReference type="Pfam" id="PF00496">
    <property type="entry name" value="SBP_bac_5"/>
    <property type="match status" value="1"/>
</dbReference>
<dbReference type="GO" id="GO:1904680">
    <property type="term" value="F:peptide transmembrane transporter activity"/>
    <property type="evidence" value="ECO:0007669"/>
    <property type="project" value="TreeGrafter"/>
</dbReference>
<dbReference type="Proteomes" id="UP000293342">
    <property type="component" value="Unassembled WGS sequence"/>
</dbReference>
<dbReference type="GO" id="GO:0015833">
    <property type="term" value="P:peptide transport"/>
    <property type="evidence" value="ECO:0007669"/>
    <property type="project" value="TreeGrafter"/>
</dbReference>
<reference evidence="4 5" key="1">
    <citation type="submission" date="2019-02" db="EMBL/GenBank/DDBJ databases">
        <title>Kribbella capetownensis sp. nov. and Kribbella speibonae sp. nov., isolated from soil.</title>
        <authorList>
            <person name="Curtis S.M."/>
            <person name="Norton I."/>
            <person name="Everest G.J."/>
            <person name="Meyers P.R."/>
        </authorList>
    </citation>
    <scope>NUCLEOTIDE SEQUENCE [LARGE SCALE GENOMIC DNA]</scope>
    <source>
        <strain evidence="4 5">YM53</strain>
    </source>
</reference>
<dbReference type="PROSITE" id="PS51257">
    <property type="entry name" value="PROKAR_LIPOPROTEIN"/>
    <property type="match status" value="1"/>
</dbReference>
<dbReference type="SUPFAM" id="SSF53850">
    <property type="entry name" value="Periplasmic binding protein-like II"/>
    <property type="match status" value="1"/>
</dbReference>
<dbReference type="Gene3D" id="3.40.190.10">
    <property type="entry name" value="Periplasmic binding protein-like II"/>
    <property type="match status" value="1"/>
</dbReference>
<dbReference type="InterPro" id="IPR039424">
    <property type="entry name" value="SBP_5"/>
</dbReference>
<accession>A0A4R0K0Y2</accession>
<dbReference type="InterPro" id="IPR030678">
    <property type="entry name" value="Peptide/Ni-bd"/>
</dbReference>
<dbReference type="GO" id="GO:0043190">
    <property type="term" value="C:ATP-binding cassette (ABC) transporter complex"/>
    <property type="evidence" value="ECO:0007669"/>
    <property type="project" value="InterPro"/>
</dbReference>
<dbReference type="GO" id="GO:0042597">
    <property type="term" value="C:periplasmic space"/>
    <property type="evidence" value="ECO:0007669"/>
    <property type="project" value="UniProtKB-ARBA"/>
</dbReference>
<evidence type="ECO:0000259" key="3">
    <source>
        <dbReference type="Pfam" id="PF00496"/>
    </source>
</evidence>
<dbReference type="PIRSF" id="PIRSF002741">
    <property type="entry name" value="MppA"/>
    <property type="match status" value="1"/>
</dbReference>
<dbReference type="EMBL" id="SJKD01000002">
    <property type="protein sequence ID" value="TCC51308.1"/>
    <property type="molecule type" value="Genomic_DNA"/>
</dbReference>
<proteinExistence type="predicted"/>
<comment type="caution">
    <text evidence="4">The sequence shown here is derived from an EMBL/GenBank/DDBJ whole genome shotgun (WGS) entry which is preliminary data.</text>
</comment>
<gene>
    <name evidence="4" type="ORF">E0H75_14405</name>
</gene>
<dbReference type="RefSeq" id="WP_131513990.1">
    <property type="nucleotide sequence ID" value="NZ_SJKD01000002.1"/>
</dbReference>
<dbReference type="Gene3D" id="3.10.105.10">
    <property type="entry name" value="Dipeptide-binding Protein, Domain 3"/>
    <property type="match status" value="1"/>
</dbReference>
<name>A0A4R0K0Y2_9ACTN</name>
<feature type="signal peptide" evidence="2">
    <location>
        <begin position="1"/>
        <end position="19"/>
    </location>
</feature>
<protein>
    <submittedName>
        <fullName evidence="4">ABC transporter substrate-binding protein</fullName>
    </submittedName>
</protein>
<evidence type="ECO:0000313" key="4">
    <source>
        <dbReference type="EMBL" id="TCC51308.1"/>
    </source>
</evidence>
<keyword evidence="5" id="KW-1185">Reference proteome</keyword>
<feature type="chain" id="PRO_5039071663" evidence="2">
    <location>
        <begin position="20"/>
        <end position="586"/>
    </location>
</feature>
<dbReference type="AlphaFoldDB" id="A0A4R0K0Y2"/>
<keyword evidence="2" id="KW-0732">Signal</keyword>
<dbReference type="OrthoDB" id="9796817at2"/>
<dbReference type="PANTHER" id="PTHR30290">
    <property type="entry name" value="PERIPLASMIC BINDING COMPONENT OF ABC TRANSPORTER"/>
    <property type="match status" value="1"/>
</dbReference>
<evidence type="ECO:0000256" key="2">
    <source>
        <dbReference type="SAM" id="SignalP"/>
    </source>
</evidence>
<dbReference type="InterPro" id="IPR000914">
    <property type="entry name" value="SBP_5_dom"/>
</dbReference>
<sequence length="586" mass="63720">MQWKRITAVAATVMLAAVACGSPSSNSGTNSGGQGDLGGAQEKATDATAKGPAAEVDGAKKGGTVTVLSDVTPDTFDPTNIYYTDGNQISKLMFRTLTQYRLDGDSHKPVLVPDLAEDLGTKSADGLTWTFKLKKGIKYQDGTEVKAADYAYAIKRSFAHDLYDAGPTYQLQFFKDGDTYKGPYGAGGANYAGVETPDESTLVIKLAKKFDDLPFYVAFPMFTPIPQAKDTQKNYEQRPMSTGPYKVDSYVPGTELKLSKNPSWDPNSDPVRHQYVDAWDFKFAQDTIKAQRQVLASSGPDANALNYSNLDSTLLSEVKDQSQLVKGPSPCTITYPMDTRKIPLEVRKLIAKAYPYDSWRKVAGLNPATDPPASTILPPAVPGFVKYELPGLNGTGKGAEDDAVAAEIKSELGKLGKANFELSWYFSIDDPISTQSSQLRQQVFEKAGFKVKTIGVPKAKLRTYVGNQDAPVNIGKTPTGWCSDWPSGTSWFPVLFRSDAIALGNSIGQLQDKALDAKIDAVSAKTPDEQLKEWTNVDKDILENYLPALPLYYSNTEAPMGKNIGHAINDPTQGLPEFTSIYLKQP</sequence>
<feature type="region of interest" description="Disordered" evidence="1">
    <location>
        <begin position="22"/>
        <end position="56"/>
    </location>
</feature>
<dbReference type="PANTHER" id="PTHR30290:SF83">
    <property type="entry name" value="ABC TRANSPORTER SUBSTRATE-BINDING PROTEIN"/>
    <property type="match status" value="1"/>
</dbReference>